<proteinExistence type="predicted"/>
<gene>
    <name evidence="4" type="ORF">COU28_04390</name>
</gene>
<evidence type="ECO:0000256" key="1">
    <source>
        <dbReference type="SAM" id="MobiDB-lite"/>
    </source>
</evidence>
<feature type="compositionally biased region" description="Polar residues" evidence="1">
    <location>
        <begin position="42"/>
        <end position="82"/>
    </location>
</feature>
<evidence type="ECO:0000256" key="2">
    <source>
        <dbReference type="SAM" id="Phobius"/>
    </source>
</evidence>
<keyword evidence="2" id="KW-0812">Transmembrane</keyword>
<dbReference type="Proteomes" id="UP000230852">
    <property type="component" value="Unassembled WGS sequence"/>
</dbReference>
<keyword evidence="2" id="KW-0472">Membrane</keyword>
<feature type="region of interest" description="Disordered" evidence="1">
    <location>
        <begin position="41"/>
        <end position="98"/>
    </location>
</feature>
<protein>
    <submittedName>
        <fullName evidence="4">Uncharacterized protein</fullName>
    </submittedName>
</protein>
<keyword evidence="3" id="KW-0732">Signal</keyword>
<evidence type="ECO:0000313" key="5">
    <source>
        <dbReference type="Proteomes" id="UP000230852"/>
    </source>
</evidence>
<reference evidence="5" key="1">
    <citation type="submission" date="2017-09" db="EMBL/GenBank/DDBJ databases">
        <title>Depth-based differentiation of microbial function through sediment-hosted aquifers and enrichment of novel symbionts in the deep terrestrial subsurface.</title>
        <authorList>
            <person name="Probst A.J."/>
            <person name="Ladd B."/>
            <person name="Jarett J.K."/>
            <person name="Geller-Mcgrath D.E."/>
            <person name="Sieber C.M.K."/>
            <person name="Emerson J.B."/>
            <person name="Anantharaman K."/>
            <person name="Thomas B.C."/>
            <person name="Malmstrom R."/>
            <person name="Stieglmeier M."/>
            <person name="Klingl A."/>
            <person name="Woyke T."/>
            <person name="Ryan C.M."/>
            <person name="Banfield J.F."/>
        </authorList>
    </citation>
    <scope>NUCLEOTIDE SEQUENCE [LARGE SCALE GENOMIC DNA]</scope>
</reference>
<comment type="caution">
    <text evidence="4">The sequence shown here is derived from an EMBL/GenBank/DDBJ whole genome shotgun (WGS) entry which is preliminary data.</text>
</comment>
<feature type="compositionally biased region" description="Low complexity" evidence="1">
    <location>
        <begin position="83"/>
        <end position="98"/>
    </location>
</feature>
<accession>A0A2H0TXH5</accession>
<organism evidence="4 5">
    <name type="scientific">Candidatus Magasanikbacteria bacterium CG10_big_fil_rev_8_21_14_0_10_36_16</name>
    <dbReference type="NCBI Taxonomy" id="1974645"/>
    <lineage>
        <taxon>Bacteria</taxon>
        <taxon>Candidatus Magasanikiibacteriota</taxon>
    </lineage>
</organism>
<feature type="transmembrane region" description="Helical" evidence="2">
    <location>
        <begin position="542"/>
        <end position="562"/>
    </location>
</feature>
<dbReference type="EMBL" id="PFBU01000084">
    <property type="protein sequence ID" value="PIR77919.1"/>
    <property type="molecule type" value="Genomic_DNA"/>
</dbReference>
<evidence type="ECO:0000313" key="4">
    <source>
        <dbReference type="EMBL" id="PIR77919.1"/>
    </source>
</evidence>
<evidence type="ECO:0000256" key="3">
    <source>
        <dbReference type="SAM" id="SignalP"/>
    </source>
</evidence>
<dbReference type="Gene3D" id="2.60.40.1120">
    <property type="entry name" value="Carboxypeptidase-like, regulatory domain"/>
    <property type="match status" value="1"/>
</dbReference>
<sequence length="565" mass="62930">MKKNIFIFILALSLILPNFVLAVAPSSESFNITGGEVMPTAGSGSSENFQVNLSSGSETGNPSSESFSVTGGSAVPNTTSDSGQTETTGITDSTSGGSGTIPTTGGVVNLLNVKIFNLTTSSVKISFETDNLAVAYLHFGENIQLNLETGKEDSYLLNHNFVLSGLKVATNYSFVIYLINRQHNEIFSQVFSFKTLPIINFVDNNTDIQADNPFLDTNQEQEFVPVKTTDVNKDLVPVDSKDTLEAKYDNVFDLYNITPQYVDKNFVDLVENFKNLPKDVIDNVNAIKAGLVDNFGVLQQNIYENLSSDEKKSIEEVTGLVLSSENNIEKVSITVGDRKELAKLFGADWYSLPDSQLFFSLDSSLLIKKVSEITVNIENNNYSLIKNEESGNYEGMVTVPSLSAKYEVLSRITYEDGTYEDVHNSLFVDNYGHIYVSKSANFDWSKPWQFFSKTKNTLANAKIVLEQKNEDGTWSIWSQHSDNVYNPVFTDVSGRFAFFVDNGTYRLHVYDSKYGEFVSKDYQVDRGVFNFDVEVSSSNSHLLYFSLTMFIICGIILAKFFLKKL</sequence>
<dbReference type="AlphaFoldDB" id="A0A2H0TXH5"/>
<feature type="signal peptide" evidence="3">
    <location>
        <begin position="1"/>
        <end position="22"/>
    </location>
</feature>
<keyword evidence="2" id="KW-1133">Transmembrane helix</keyword>
<feature type="chain" id="PRO_5013970818" evidence="3">
    <location>
        <begin position="23"/>
        <end position="565"/>
    </location>
</feature>
<name>A0A2H0TXH5_9BACT</name>